<dbReference type="PANTHER" id="PTHR43133:SF46">
    <property type="entry name" value="RNA POLYMERASE SIGMA-70 FACTOR ECF SUBFAMILY"/>
    <property type="match status" value="1"/>
</dbReference>
<accession>A0A5B2VJJ4</accession>
<sequence>MPSVTDSVLLQHLKAGDSQAFETCFKLYRKDLMTTALAILQNEADAKDLVQEFFIDFWEKQLYKHIDSSLKGFLILAIKNRCINQLSKNDTRRRRLEQLFQQTQGAVLPDNRLEQQEQQQALSSALQQLLPAQTLKVVQLAYLDGKNRKEIAIATGTSPNTIRNQLVSALKLLRKNFKRQ</sequence>
<dbReference type="Gene3D" id="1.10.10.10">
    <property type="entry name" value="Winged helix-like DNA-binding domain superfamily/Winged helix DNA-binding domain"/>
    <property type="match status" value="1"/>
</dbReference>
<organism evidence="6 7">
    <name type="scientific">Chitinophaga agrisoli</name>
    <dbReference type="NCBI Taxonomy" id="2607653"/>
    <lineage>
        <taxon>Bacteria</taxon>
        <taxon>Pseudomonadati</taxon>
        <taxon>Bacteroidota</taxon>
        <taxon>Chitinophagia</taxon>
        <taxon>Chitinophagales</taxon>
        <taxon>Chitinophagaceae</taxon>
        <taxon>Chitinophaga</taxon>
    </lineage>
</organism>
<dbReference type="EMBL" id="VUOC01000004">
    <property type="protein sequence ID" value="KAA2239753.1"/>
    <property type="molecule type" value="Genomic_DNA"/>
</dbReference>
<dbReference type="Pfam" id="PF07638">
    <property type="entry name" value="Sigma70_ECF"/>
    <property type="match status" value="1"/>
</dbReference>
<dbReference type="AlphaFoldDB" id="A0A5B2VJJ4"/>
<evidence type="ECO:0000259" key="5">
    <source>
        <dbReference type="Pfam" id="PF07638"/>
    </source>
</evidence>
<dbReference type="InterPro" id="IPR039425">
    <property type="entry name" value="RNA_pol_sigma-70-like"/>
</dbReference>
<dbReference type="InterPro" id="IPR036388">
    <property type="entry name" value="WH-like_DNA-bd_sf"/>
</dbReference>
<dbReference type="SUPFAM" id="SSF88659">
    <property type="entry name" value="Sigma3 and sigma4 domains of RNA polymerase sigma factors"/>
    <property type="match status" value="1"/>
</dbReference>
<evidence type="ECO:0000313" key="6">
    <source>
        <dbReference type="EMBL" id="KAA2239753.1"/>
    </source>
</evidence>
<evidence type="ECO:0000256" key="2">
    <source>
        <dbReference type="ARBA" id="ARBA00023015"/>
    </source>
</evidence>
<dbReference type="PANTHER" id="PTHR43133">
    <property type="entry name" value="RNA POLYMERASE ECF-TYPE SIGMA FACTO"/>
    <property type="match status" value="1"/>
</dbReference>
<dbReference type="InterPro" id="IPR014284">
    <property type="entry name" value="RNA_pol_sigma-70_dom"/>
</dbReference>
<comment type="similarity">
    <text evidence="1">Belongs to the sigma-70 factor family. ECF subfamily.</text>
</comment>
<protein>
    <submittedName>
        <fullName evidence="6">Sigma-70 family RNA polymerase sigma factor</fullName>
    </submittedName>
</protein>
<dbReference type="InterPro" id="IPR053812">
    <property type="entry name" value="HTH_Sigma70_ECF-like"/>
</dbReference>
<feature type="domain" description="RNA polymerase sigma-70 ECF-like HTH" evidence="5">
    <location>
        <begin position="8"/>
        <end position="168"/>
    </location>
</feature>
<keyword evidence="3" id="KW-0731">Sigma factor</keyword>
<dbReference type="InterPro" id="IPR013325">
    <property type="entry name" value="RNA_pol_sigma_r2"/>
</dbReference>
<comment type="caution">
    <text evidence="6">The sequence shown here is derived from an EMBL/GenBank/DDBJ whole genome shotgun (WGS) entry which is preliminary data.</text>
</comment>
<dbReference type="InterPro" id="IPR013324">
    <property type="entry name" value="RNA_pol_sigma_r3/r4-like"/>
</dbReference>
<dbReference type="Proteomes" id="UP000324611">
    <property type="component" value="Unassembled WGS sequence"/>
</dbReference>
<dbReference type="SUPFAM" id="SSF88946">
    <property type="entry name" value="Sigma2 domain of RNA polymerase sigma factors"/>
    <property type="match status" value="1"/>
</dbReference>
<keyword evidence="7" id="KW-1185">Reference proteome</keyword>
<keyword evidence="4" id="KW-0804">Transcription</keyword>
<evidence type="ECO:0000256" key="3">
    <source>
        <dbReference type="ARBA" id="ARBA00023082"/>
    </source>
</evidence>
<gene>
    <name evidence="6" type="ORF">F0L74_26540</name>
</gene>
<name>A0A5B2VJJ4_9BACT</name>
<dbReference type="GO" id="GO:0006352">
    <property type="term" value="P:DNA-templated transcription initiation"/>
    <property type="evidence" value="ECO:0007669"/>
    <property type="project" value="InterPro"/>
</dbReference>
<reference evidence="6 7" key="1">
    <citation type="submission" date="2019-09" db="EMBL/GenBank/DDBJ databases">
        <title>Chitinophaga ginsengihumi sp. nov., isolated from soil of ginseng rhizosphere.</title>
        <authorList>
            <person name="Lee J."/>
        </authorList>
    </citation>
    <scope>NUCLEOTIDE SEQUENCE [LARGE SCALE GENOMIC DNA]</scope>
    <source>
        <strain evidence="6 7">BN140078</strain>
    </source>
</reference>
<evidence type="ECO:0000256" key="1">
    <source>
        <dbReference type="ARBA" id="ARBA00010641"/>
    </source>
</evidence>
<dbReference type="Gene3D" id="1.10.1740.10">
    <property type="match status" value="1"/>
</dbReference>
<evidence type="ECO:0000313" key="7">
    <source>
        <dbReference type="Proteomes" id="UP000324611"/>
    </source>
</evidence>
<dbReference type="NCBIfam" id="TIGR02937">
    <property type="entry name" value="sigma70-ECF"/>
    <property type="match status" value="1"/>
</dbReference>
<evidence type="ECO:0000256" key="4">
    <source>
        <dbReference type="ARBA" id="ARBA00023163"/>
    </source>
</evidence>
<dbReference type="RefSeq" id="WP_149840930.1">
    <property type="nucleotide sequence ID" value="NZ_VUOC01000004.1"/>
</dbReference>
<reference evidence="6 7" key="2">
    <citation type="submission" date="2019-09" db="EMBL/GenBank/DDBJ databases">
        <authorList>
            <person name="Jin C."/>
        </authorList>
    </citation>
    <scope>NUCLEOTIDE SEQUENCE [LARGE SCALE GENOMIC DNA]</scope>
    <source>
        <strain evidence="6 7">BN140078</strain>
    </source>
</reference>
<proteinExistence type="inferred from homology"/>
<keyword evidence="2" id="KW-0805">Transcription regulation</keyword>
<dbReference type="GO" id="GO:0016987">
    <property type="term" value="F:sigma factor activity"/>
    <property type="evidence" value="ECO:0007669"/>
    <property type="project" value="UniProtKB-KW"/>
</dbReference>